<dbReference type="InterPro" id="IPR050245">
    <property type="entry name" value="PrsA_foldase"/>
</dbReference>
<dbReference type="HOGENOM" id="CLU_034646_5_3_6"/>
<dbReference type="GO" id="GO:0003755">
    <property type="term" value="F:peptidyl-prolyl cis-trans isomerase activity"/>
    <property type="evidence" value="ECO:0007669"/>
    <property type="project" value="UniProtKB-KW"/>
</dbReference>
<dbReference type="PANTHER" id="PTHR47245">
    <property type="entry name" value="PEPTIDYLPROLYL ISOMERASE"/>
    <property type="match status" value="1"/>
</dbReference>
<gene>
    <name evidence="7" type="ORF">BegalDRAFT_0555</name>
</gene>
<dbReference type="eggNOG" id="COG0760">
    <property type="taxonomic scope" value="Bacteria"/>
</dbReference>
<evidence type="ECO:0000313" key="7">
    <source>
        <dbReference type="EMBL" id="EIJ41473.1"/>
    </source>
</evidence>
<dbReference type="Gene3D" id="3.10.50.40">
    <property type="match status" value="1"/>
</dbReference>
<keyword evidence="4 5" id="KW-0697">Rotamase</keyword>
<dbReference type="NCBIfam" id="TIGR02933">
    <property type="entry name" value="nifM_nitrog"/>
    <property type="match status" value="1"/>
</dbReference>
<dbReference type="EC" id="5.2.1.8" evidence="3"/>
<dbReference type="PROSITE" id="PS50198">
    <property type="entry name" value="PPIC_PPIASE_2"/>
    <property type="match status" value="1"/>
</dbReference>
<evidence type="ECO:0000313" key="8">
    <source>
        <dbReference type="Proteomes" id="UP000005744"/>
    </source>
</evidence>
<dbReference type="SUPFAM" id="SSF54534">
    <property type="entry name" value="FKBP-like"/>
    <property type="match status" value="1"/>
</dbReference>
<dbReference type="SUPFAM" id="SSF109998">
    <property type="entry name" value="Triger factor/SurA peptide-binding domain-like"/>
    <property type="match status" value="1"/>
</dbReference>
<evidence type="ECO:0000259" key="6">
    <source>
        <dbReference type="PROSITE" id="PS50198"/>
    </source>
</evidence>
<organism evidence="7 8">
    <name type="scientific">Beggiatoa alba B18LD</name>
    <dbReference type="NCBI Taxonomy" id="395493"/>
    <lineage>
        <taxon>Bacteria</taxon>
        <taxon>Pseudomonadati</taxon>
        <taxon>Pseudomonadota</taxon>
        <taxon>Gammaproteobacteria</taxon>
        <taxon>Thiotrichales</taxon>
        <taxon>Thiotrichaceae</taxon>
        <taxon>Beggiatoa</taxon>
    </lineage>
</organism>
<reference evidence="7 8" key="1">
    <citation type="submission" date="2011-11" db="EMBL/GenBank/DDBJ databases">
        <title>Improved High-Quality Draft sequence of Beggiatoa alba B18lD.</title>
        <authorList>
            <consortium name="US DOE Joint Genome Institute"/>
            <person name="Lucas S."/>
            <person name="Han J."/>
            <person name="Lapidus A."/>
            <person name="Cheng J.-F."/>
            <person name="Goodwin L."/>
            <person name="Pitluck S."/>
            <person name="Peters L."/>
            <person name="Mikhailova N."/>
            <person name="Held B."/>
            <person name="Detter J.C."/>
            <person name="Han C."/>
            <person name="Tapia R."/>
            <person name="Land M."/>
            <person name="Hauser L."/>
            <person name="Kyrpides N."/>
            <person name="Ivanova N."/>
            <person name="Pagani I."/>
            <person name="Samuel K."/>
            <person name="Teske A."/>
            <person name="Mueller J."/>
            <person name="Woyke T."/>
        </authorList>
    </citation>
    <scope>NUCLEOTIDE SEQUENCE [LARGE SCALE GENOMIC DNA]</scope>
    <source>
        <strain evidence="7 8">B18LD</strain>
    </source>
</reference>
<dbReference type="InterPro" id="IPR046357">
    <property type="entry name" value="PPIase_dom_sf"/>
</dbReference>
<dbReference type="RefSeq" id="WP_002683459.1">
    <property type="nucleotide sequence ID" value="NZ_JH600070.1"/>
</dbReference>
<accession>I3CCY0</accession>
<comment type="catalytic activity">
    <reaction evidence="1">
        <text>[protein]-peptidylproline (omega=180) = [protein]-peptidylproline (omega=0)</text>
        <dbReference type="Rhea" id="RHEA:16237"/>
        <dbReference type="Rhea" id="RHEA-COMP:10747"/>
        <dbReference type="Rhea" id="RHEA-COMP:10748"/>
        <dbReference type="ChEBI" id="CHEBI:83833"/>
        <dbReference type="ChEBI" id="CHEBI:83834"/>
        <dbReference type="EC" id="5.2.1.8"/>
    </reaction>
</comment>
<dbReference type="Proteomes" id="UP000005744">
    <property type="component" value="Unassembled WGS sequence"/>
</dbReference>
<evidence type="ECO:0000256" key="5">
    <source>
        <dbReference type="PROSITE-ProRule" id="PRU00278"/>
    </source>
</evidence>
<evidence type="ECO:0000256" key="2">
    <source>
        <dbReference type="ARBA" id="ARBA00007656"/>
    </source>
</evidence>
<dbReference type="AlphaFoldDB" id="I3CCY0"/>
<evidence type="ECO:0000256" key="1">
    <source>
        <dbReference type="ARBA" id="ARBA00000971"/>
    </source>
</evidence>
<dbReference type="OrthoDB" id="9769613at2"/>
<dbReference type="STRING" id="395493.BegalDRAFT_0555"/>
<dbReference type="InterPro" id="IPR000297">
    <property type="entry name" value="PPIase_PpiC"/>
</dbReference>
<dbReference type="EMBL" id="JH600070">
    <property type="protein sequence ID" value="EIJ41473.1"/>
    <property type="molecule type" value="Genomic_DNA"/>
</dbReference>
<proteinExistence type="inferred from homology"/>
<dbReference type="Pfam" id="PF00639">
    <property type="entry name" value="Rotamase"/>
    <property type="match status" value="1"/>
</dbReference>
<dbReference type="InterPro" id="IPR014282">
    <property type="entry name" value="Nitrogen_fix_NifM"/>
</dbReference>
<keyword evidence="5" id="KW-0413">Isomerase</keyword>
<sequence length="296" mass="34191">MSAIIQDNNFSRVPTELAYLSLRSALNRYQKPTAELDAHELKVILDEAHRQYQLENLILNAPEAQGVVVPEQRQQAALQEVQARYDDEQTFHDDIARNGMNIENFQQALQRELYIEAILERVGANAPAVEEHELKAYYHTNPDKFNAPEMRTVRHILITVNPDYPENTYEAARERLLNLATRLRRDLKRFEKLAHKYSECPSALQGGLIGKVLKGQLFPSLDATLFTMRENQLSGIVESEMGFHLLYCEKIHPAGNIPLVEARPKILELLQNRRRQIYQKNWIKQLQQQAANLENV</sequence>
<dbReference type="InterPro" id="IPR027304">
    <property type="entry name" value="Trigger_fact/SurA_dom_sf"/>
</dbReference>
<evidence type="ECO:0000256" key="3">
    <source>
        <dbReference type="ARBA" id="ARBA00013194"/>
    </source>
</evidence>
<comment type="similarity">
    <text evidence="2">Belongs to the PpiC/parvulin rotamase family.</text>
</comment>
<dbReference type="InterPro" id="IPR023058">
    <property type="entry name" value="PPIase_PpiC_CS"/>
</dbReference>
<keyword evidence="8" id="KW-1185">Reference proteome</keyword>
<feature type="domain" description="PpiC" evidence="6">
    <location>
        <begin position="148"/>
        <end position="250"/>
    </location>
</feature>
<dbReference type="PANTHER" id="PTHR47245:SF2">
    <property type="entry name" value="PEPTIDYL-PROLYL CIS-TRANS ISOMERASE HP_0175-RELATED"/>
    <property type="match status" value="1"/>
</dbReference>
<dbReference type="PROSITE" id="PS01096">
    <property type="entry name" value="PPIC_PPIASE_1"/>
    <property type="match status" value="1"/>
</dbReference>
<evidence type="ECO:0000256" key="4">
    <source>
        <dbReference type="ARBA" id="ARBA00023110"/>
    </source>
</evidence>
<name>I3CCY0_9GAMM</name>
<dbReference type="Gene3D" id="1.10.4030.10">
    <property type="entry name" value="Porin chaperone SurA, peptide-binding domain"/>
    <property type="match status" value="1"/>
</dbReference>
<protein>
    <recommendedName>
        <fullName evidence="3">peptidylprolyl isomerase</fullName>
        <ecNumber evidence="3">5.2.1.8</ecNumber>
    </recommendedName>
</protein>